<dbReference type="InterPro" id="IPR012218">
    <property type="entry name" value="Cyt_c_BACSU-c550-type"/>
</dbReference>
<dbReference type="PIRSF" id="PIRSF000025">
    <property type="entry name" value="Cytc_Bsub_c550"/>
    <property type="match status" value="1"/>
</dbReference>
<keyword evidence="8" id="KW-0472">Membrane</keyword>
<keyword evidence="11" id="KW-1185">Reference proteome</keyword>
<dbReference type="InterPro" id="IPR054780">
    <property type="entry name" value="Cytochro_C550_firm"/>
</dbReference>
<keyword evidence="4" id="KW-0249">Electron transport</keyword>
<dbReference type="Proteomes" id="UP001280629">
    <property type="component" value="Unassembled WGS sequence"/>
</dbReference>
<evidence type="ECO:0000256" key="2">
    <source>
        <dbReference type="ARBA" id="ARBA00022617"/>
    </source>
</evidence>
<organism evidence="10 11">
    <name type="scientific">Sporosarcina aquimarina</name>
    <dbReference type="NCBI Taxonomy" id="114975"/>
    <lineage>
        <taxon>Bacteria</taxon>
        <taxon>Bacillati</taxon>
        <taxon>Bacillota</taxon>
        <taxon>Bacilli</taxon>
        <taxon>Bacillales</taxon>
        <taxon>Caryophanaceae</taxon>
        <taxon>Sporosarcina</taxon>
    </lineage>
</organism>
<evidence type="ECO:0000256" key="4">
    <source>
        <dbReference type="ARBA" id="ARBA00022982"/>
    </source>
</evidence>
<keyword evidence="1" id="KW-0813">Transport</keyword>
<evidence type="ECO:0000313" key="11">
    <source>
        <dbReference type="Proteomes" id="UP001280629"/>
    </source>
</evidence>
<dbReference type="PROSITE" id="PS51007">
    <property type="entry name" value="CYTC"/>
    <property type="match status" value="1"/>
</dbReference>
<evidence type="ECO:0000256" key="5">
    <source>
        <dbReference type="ARBA" id="ARBA00023004"/>
    </source>
</evidence>
<dbReference type="Gene3D" id="1.10.760.10">
    <property type="entry name" value="Cytochrome c-like domain"/>
    <property type="match status" value="1"/>
</dbReference>
<keyword evidence="2 6" id="KW-0349">Heme</keyword>
<evidence type="ECO:0000256" key="7">
    <source>
        <dbReference type="SAM" id="MobiDB-lite"/>
    </source>
</evidence>
<feature type="transmembrane region" description="Helical" evidence="8">
    <location>
        <begin position="6"/>
        <end position="28"/>
    </location>
</feature>
<sequence length="126" mass="13461">MSKNPVVPYILIFALGIGLIFFMSMYGIDQQKEIADANDESTEEGTKDDGEEGASSEFDAEAVAQQKCIGCHGGDLTGAVGPSLHGEDKDPEELHEIIKNGKGGMPAGLIEDENIDAMVDYILTLK</sequence>
<proteinExistence type="predicted"/>
<evidence type="ECO:0000256" key="8">
    <source>
        <dbReference type="SAM" id="Phobius"/>
    </source>
</evidence>
<gene>
    <name evidence="10" type="ORF">QT716_02770</name>
</gene>
<accession>A0ABU4FY17</accession>
<keyword evidence="3 6" id="KW-0479">Metal-binding</keyword>
<dbReference type="RefSeq" id="WP_317934319.1">
    <property type="nucleotide sequence ID" value="NZ_JAUBDH010000002.1"/>
</dbReference>
<evidence type="ECO:0000313" key="10">
    <source>
        <dbReference type="EMBL" id="MDW0108968.1"/>
    </source>
</evidence>
<name>A0ABU4FY17_9BACL</name>
<evidence type="ECO:0000256" key="3">
    <source>
        <dbReference type="ARBA" id="ARBA00022723"/>
    </source>
</evidence>
<dbReference type="EMBL" id="JAUBDH010000002">
    <property type="protein sequence ID" value="MDW0108968.1"/>
    <property type="molecule type" value="Genomic_DNA"/>
</dbReference>
<dbReference type="InterPro" id="IPR009056">
    <property type="entry name" value="Cyt_c-like_dom"/>
</dbReference>
<dbReference type="InterPro" id="IPR051811">
    <property type="entry name" value="Cytochrome_c550/c551-like"/>
</dbReference>
<feature type="region of interest" description="Disordered" evidence="7">
    <location>
        <begin position="34"/>
        <end position="55"/>
    </location>
</feature>
<keyword evidence="8" id="KW-0812">Transmembrane</keyword>
<keyword evidence="8" id="KW-1133">Transmembrane helix</keyword>
<dbReference type="PANTHER" id="PTHR37823">
    <property type="entry name" value="CYTOCHROME C-553-LIKE"/>
    <property type="match status" value="1"/>
</dbReference>
<evidence type="ECO:0000256" key="6">
    <source>
        <dbReference type="PROSITE-ProRule" id="PRU00433"/>
    </source>
</evidence>
<feature type="domain" description="Cytochrome c" evidence="9">
    <location>
        <begin position="48"/>
        <end position="126"/>
    </location>
</feature>
<dbReference type="Pfam" id="PF13442">
    <property type="entry name" value="Cytochrome_CBB3"/>
    <property type="match status" value="1"/>
</dbReference>
<protein>
    <submittedName>
        <fullName evidence="10">Cytochrome c</fullName>
    </submittedName>
</protein>
<evidence type="ECO:0000259" key="9">
    <source>
        <dbReference type="PROSITE" id="PS51007"/>
    </source>
</evidence>
<comment type="caution">
    <text evidence="10">The sequence shown here is derived from an EMBL/GenBank/DDBJ whole genome shotgun (WGS) entry which is preliminary data.</text>
</comment>
<dbReference type="PANTHER" id="PTHR37823:SF4">
    <property type="entry name" value="MENAQUINOL-CYTOCHROME C REDUCTASE CYTOCHROME B_C SUBUNIT"/>
    <property type="match status" value="1"/>
</dbReference>
<keyword evidence="5 6" id="KW-0408">Iron</keyword>
<reference evidence="10 11" key="1">
    <citation type="submission" date="2023-06" db="EMBL/GenBank/DDBJ databases">
        <title>Sporosarcina sp. nov., isolated from Korean traditional fermented seafood 'Jeotgal'.</title>
        <authorList>
            <person name="Yang A.-I."/>
            <person name="Shin N.-R."/>
        </authorList>
    </citation>
    <scope>NUCLEOTIDE SEQUENCE [LARGE SCALE GENOMIC DNA]</scope>
    <source>
        <strain evidence="10 11">KCTC3840</strain>
    </source>
</reference>
<dbReference type="NCBIfam" id="NF045773">
    <property type="entry name" value="cytochro_C550"/>
    <property type="match status" value="1"/>
</dbReference>
<evidence type="ECO:0000256" key="1">
    <source>
        <dbReference type="ARBA" id="ARBA00022448"/>
    </source>
</evidence>
<dbReference type="InterPro" id="IPR036909">
    <property type="entry name" value="Cyt_c-like_dom_sf"/>
</dbReference>
<dbReference type="SUPFAM" id="SSF46626">
    <property type="entry name" value="Cytochrome c"/>
    <property type="match status" value="1"/>
</dbReference>